<evidence type="ECO:0000313" key="2">
    <source>
        <dbReference type="Proteomes" id="UP000193061"/>
    </source>
</evidence>
<name>A0A1X6ZFC2_9RHOB</name>
<organism evidence="1 2">
    <name type="scientific">Roseovarius albus</name>
    <dbReference type="NCBI Taxonomy" id="1247867"/>
    <lineage>
        <taxon>Bacteria</taxon>
        <taxon>Pseudomonadati</taxon>
        <taxon>Pseudomonadota</taxon>
        <taxon>Alphaproteobacteria</taxon>
        <taxon>Rhodobacterales</taxon>
        <taxon>Roseobacteraceae</taxon>
        <taxon>Roseovarius</taxon>
    </lineage>
</organism>
<dbReference type="RefSeq" id="WP_085806030.1">
    <property type="nucleotide sequence ID" value="NZ_FWFX01000007.1"/>
</dbReference>
<dbReference type="EMBL" id="FWFX01000007">
    <property type="protein sequence ID" value="SLN49353.1"/>
    <property type="molecule type" value="Genomic_DNA"/>
</dbReference>
<proteinExistence type="predicted"/>
<sequence>MYIRFESLERDDAARCNAGIFCRTYDVWYQRVDWQGYWHVGELRRVLDWFNERLDQPKQFYYRPNRKAELSGVCWFHDTASDHIEQARYMAWLLDDLGIPINEIRSPNPGRVLWQDRYQAVASRHLMN</sequence>
<dbReference type="OrthoDB" id="8911044at2"/>
<reference evidence="1 2" key="1">
    <citation type="submission" date="2017-03" db="EMBL/GenBank/DDBJ databases">
        <authorList>
            <person name="Afonso C.L."/>
            <person name="Miller P.J."/>
            <person name="Scott M.A."/>
            <person name="Spackman E."/>
            <person name="Goraichik I."/>
            <person name="Dimitrov K.M."/>
            <person name="Suarez D.L."/>
            <person name="Swayne D.E."/>
        </authorList>
    </citation>
    <scope>NUCLEOTIDE SEQUENCE [LARGE SCALE GENOMIC DNA]</scope>
    <source>
        <strain evidence="1 2">CECT 7450</strain>
    </source>
</reference>
<dbReference type="Proteomes" id="UP000193061">
    <property type="component" value="Unassembled WGS sequence"/>
</dbReference>
<keyword evidence="2" id="KW-1185">Reference proteome</keyword>
<accession>A0A1X6ZFC2</accession>
<gene>
    <name evidence="1" type="ORF">ROA7450_02436</name>
</gene>
<dbReference type="AlphaFoldDB" id="A0A1X6ZFC2"/>
<protein>
    <submittedName>
        <fullName evidence="1">Uncharacterized protein</fullName>
    </submittedName>
</protein>
<evidence type="ECO:0000313" key="1">
    <source>
        <dbReference type="EMBL" id="SLN49353.1"/>
    </source>
</evidence>